<protein>
    <submittedName>
        <fullName evidence="1">Uncharacterized protein</fullName>
    </submittedName>
</protein>
<proteinExistence type="predicted"/>
<reference evidence="1" key="1">
    <citation type="submission" date="2019-03" db="EMBL/GenBank/DDBJ databases">
        <title>Largest Complete Mitochondrial Genome of a Gymnosperm, Sitka Spruce (Picea sitchensis), Indicates Complex Physical Structure.</title>
        <authorList>
            <person name="Jackman S.D."/>
            <person name="Coombe L."/>
            <person name="Warren R."/>
            <person name="Kirk H."/>
            <person name="Trinh E."/>
            <person name="McLeod T."/>
            <person name="Pleasance S."/>
            <person name="Pandoh P."/>
            <person name="Zhao Y."/>
            <person name="Coope R."/>
            <person name="Bousquet J."/>
            <person name="Bohlmann J.C."/>
            <person name="Jones S.J.M."/>
            <person name="Birol I."/>
        </authorList>
    </citation>
    <scope>NUCLEOTIDE SEQUENCE</scope>
    <source>
        <strain evidence="1">Q903</strain>
    </source>
</reference>
<geneLocation type="mitochondrion" evidence="1"/>
<dbReference type="EMBL" id="MK697699">
    <property type="protein sequence ID" value="QHR90291.1"/>
    <property type="molecule type" value="Genomic_DNA"/>
</dbReference>
<keyword evidence="1" id="KW-0496">Mitochondrion</keyword>
<name>A0A6B9XVD4_PICSI</name>
<evidence type="ECO:0000313" key="1">
    <source>
        <dbReference type="EMBL" id="QHR90291.1"/>
    </source>
</evidence>
<dbReference type="AlphaFoldDB" id="A0A6B9XVD4"/>
<sequence>MLARMFPLDQQVLLKHNKPVQLTLLRIKLI</sequence>
<organism evidence="1">
    <name type="scientific">Picea sitchensis</name>
    <name type="common">Sitka spruce</name>
    <name type="synonym">Pinus sitchensis</name>
    <dbReference type="NCBI Taxonomy" id="3332"/>
    <lineage>
        <taxon>Eukaryota</taxon>
        <taxon>Viridiplantae</taxon>
        <taxon>Streptophyta</taxon>
        <taxon>Embryophyta</taxon>
        <taxon>Tracheophyta</taxon>
        <taxon>Spermatophyta</taxon>
        <taxon>Pinopsida</taxon>
        <taxon>Pinidae</taxon>
        <taxon>Conifers I</taxon>
        <taxon>Pinales</taxon>
        <taxon>Pinaceae</taxon>
        <taxon>Picea</taxon>
    </lineage>
</organism>
<accession>A0A6B9XVD4</accession>
<gene>
    <name evidence="1" type="primary">orf04337</name>
    <name evidence="1" type="ORF">Q903MT_gene4314</name>
</gene>